<dbReference type="Pfam" id="PF00169">
    <property type="entry name" value="PH"/>
    <property type="match status" value="1"/>
</dbReference>
<dbReference type="InterPro" id="IPR004148">
    <property type="entry name" value="BAR_dom"/>
</dbReference>
<evidence type="ECO:0000256" key="5">
    <source>
        <dbReference type="ARBA" id="ARBA00022468"/>
    </source>
</evidence>
<dbReference type="FunFam" id="1.25.40.950:FF:000001">
    <property type="entry name" value="Arf-GAP with SH3 domain, ANK repeat and PH domain-containing protein 1"/>
    <property type="match status" value="1"/>
</dbReference>
<evidence type="ECO:0000256" key="2">
    <source>
        <dbReference type="ARBA" id="ARBA00004496"/>
    </source>
</evidence>
<dbReference type="InterPro" id="IPR043593">
    <property type="entry name" value="ASAP"/>
</dbReference>
<evidence type="ECO:0000256" key="13">
    <source>
        <dbReference type="ARBA" id="ARBA00023136"/>
    </source>
</evidence>
<dbReference type="InterPro" id="IPR001452">
    <property type="entry name" value="SH3_domain"/>
</dbReference>
<keyword evidence="16" id="KW-0863">Zinc-finger</keyword>
<evidence type="ECO:0000256" key="15">
    <source>
        <dbReference type="PROSITE-ProRule" id="PRU00192"/>
    </source>
</evidence>
<dbReference type="InterPro" id="IPR037278">
    <property type="entry name" value="ARFGAP/RecO"/>
</dbReference>
<dbReference type="Pfam" id="PF14604">
    <property type="entry name" value="SH3_9"/>
    <property type="match status" value="1"/>
</dbReference>
<dbReference type="InterPro" id="IPR037844">
    <property type="entry name" value="PH_ASAP"/>
</dbReference>
<dbReference type="InterPro" id="IPR027267">
    <property type="entry name" value="AH/BAR_dom_sf"/>
</dbReference>
<evidence type="ECO:0000256" key="3">
    <source>
        <dbReference type="ARBA" id="ARBA00004555"/>
    </source>
</evidence>
<evidence type="ECO:0000256" key="7">
    <source>
        <dbReference type="ARBA" id="ARBA00022553"/>
    </source>
</evidence>
<evidence type="ECO:0000259" key="19">
    <source>
        <dbReference type="PROSITE" id="PS50003"/>
    </source>
</evidence>
<keyword evidence="8" id="KW-0479">Metal-binding</keyword>
<feature type="region of interest" description="Disordered" evidence="17">
    <location>
        <begin position="768"/>
        <end position="864"/>
    </location>
</feature>
<dbReference type="SMART" id="SM00105">
    <property type="entry name" value="ArfGap"/>
    <property type="match status" value="1"/>
</dbReference>
<evidence type="ECO:0000256" key="10">
    <source>
        <dbReference type="ARBA" id="ARBA00022833"/>
    </source>
</evidence>
<keyword evidence="9" id="KW-0677">Repeat</keyword>
<sequence>MPEQITVSEFVAETNEDYKSPTASNFTTRMSHCRNTVSALEEALDVDRSVLYKMKKSVKAIYTSGLAHVENEEQYTQALEKFGENCVYRDDPDLGSAFLKFSVFTKELTALFKNLFQNMNNIITFPLDSLLKGDLKGVKGDLKKPFDKAWKDYETKVTKIEKEKKEHARQHGMIRTEISGAEIAEEMEKERRFFQLQMCEYLLKVNEIKIKKGVDLLQNLIKYFHAQCNFFQDGLKAVDNLKPSIEKLATDLHTIKQVQDEERKQLTQLRDVLKTALQVDQKEDSQVRQSTTYSLHQPQGNKEHGTERSGCLYKKSDGLRKVWQKRKCTAKNGYLTISHGTANRPPAKLNLLTCQVKHNPEEKRSFDLISHDRTYHFQAEDDQDCQIWISVLQNSKEEALNQAFKGDQHVGENNIVQELTKAILIEVKRMTGNDLCCDCGAPNPTWLSTNLGILTCIECSGIHRELGVHYSRIQSLTLDVLSTSELLLAKNVGNAGFNEIMEACLSAENVVKPNPSSDMQARKDFITAKYTEKRFARKKCPDAMSRLHTLCDAVKARDIFSLIQVYAEGVDLMEPIPLANGHEQGETALHLAVRLVDRTSLHIVDFLTQNSLNLDKQTAKGSSALHYCCLTDNSECLKLLLRGKASIEIANEAGETPLDIARRLKHLQCEELLSQALSGKFNAHVHVEYEWCLQHEDLDESDEDLDEKPSPHRRDERPVSCYTPSSSSHLQAALGSAGRDGLGKDKQRAYMPSLVNNETYGTILNNNQAQSASNSAPPLPPRNLGLGPPVAKMESMTKSSQGPLGSRAAPPKSPAGNDKSYSRPLNRSVSIERPAKEVPGCPPNSMGQCLPAAPTQRKAYPKQRPKRVKTIYSCMADNPDELTFSEGEVIIVDGEEDQEWWLGHIEGDPMRRGAFPVTFVHFIAD</sequence>
<dbReference type="InterPro" id="IPR011993">
    <property type="entry name" value="PH-like_dom_sf"/>
</dbReference>
<dbReference type="FunFam" id="2.30.29.30:FF:000012">
    <property type="entry name" value="Arf-GAP with SH3 domain, ANK repeat and PH domain-containing protein 2"/>
    <property type="match status" value="1"/>
</dbReference>
<dbReference type="SMART" id="SM00248">
    <property type="entry name" value="ANK"/>
    <property type="match status" value="3"/>
</dbReference>
<accession>A0A6P8UNW3</accession>
<gene>
    <name evidence="22" type="primary">asap2a</name>
</gene>
<dbReference type="FunFam" id="2.30.30.40:FF:000012">
    <property type="entry name" value="Arf-GAP with SH3 domain, ANK repeat and PH domain-containing protein 2"/>
    <property type="match status" value="1"/>
</dbReference>
<dbReference type="GO" id="GO:0008270">
    <property type="term" value="F:zinc ion binding"/>
    <property type="evidence" value="ECO:0007669"/>
    <property type="project" value="UniProtKB-KW"/>
</dbReference>
<dbReference type="CTD" id="570669"/>
<dbReference type="FunFam" id="1.25.40.20:FF:000006">
    <property type="entry name" value="Arf-GAP with SH3 domain, ANK repeat and PH domain-containing protein 2"/>
    <property type="match status" value="1"/>
</dbReference>
<dbReference type="Gene3D" id="1.20.1270.60">
    <property type="entry name" value="Arfaptin homology (AH) domain/BAR domain"/>
    <property type="match status" value="1"/>
</dbReference>
<evidence type="ECO:0000256" key="14">
    <source>
        <dbReference type="PROSITE-ProRule" id="PRU00023"/>
    </source>
</evidence>
<feature type="repeat" description="ANK" evidence="14">
    <location>
        <begin position="584"/>
        <end position="619"/>
    </location>
</feature>
<feature type="compositionally biased region" description="Low complexity" evidence="17">
    <location>
        <begin position="768"/>
        <end position="789"/>
    </location>
</feature>
<keyword evidence="7" id="KW-0597">Phosphoprotein</keyword>
<keyword evidence="6" id="KW-0963">Cytoplasm</keyword>
<keyword evidence="10" id="KW-0862">Zinc</keyword>
<evidence type="ECO:0000259" key="20">
    <source>
        <dbReference type="PROSITE" id="PS50115"/>
    </source>
</evidence>
<dbReference type="InterPro" id="IPR002110">
    <property type="entry name" value="Ankyrin_rpt"/>
</dbReference>
<dbReference type="PROSITE" id="PS50002">
    <property type="entry name" value="SH3"/>
    <property type="match status" value="1"/>
</dbReference>
<proteinExistence type="predicted"/>
<dbReference type="SUPFAM" id="SSF57863">
    <property type="entry name" value="ArfGap/RecO-like zinc finger"/>
    <property type="match status" value="1"/>
</dbReference>
<dbReference type="FunFam" id="1.10.220.150:FF:000002">
    <property type="entry name" value="arf-GAP with SH3 domain, ANK repeat and PH domain-containing protein 1"/>
    <property type="match status" value="1"/>
</dbReference>
<keyword evidence="4 15" id="KW-0728">SH3 domain</keyword>
<feature type="domain" description="Arf-GAP" evidence="20">
    <location>
        <begin position="421"/>
        <end position="543"/>
    </location>
</feature>
<keyword evidence="12 14" id="KW-0040">ANK repeat</keyword>
<evidence type="ECO:0000256" key="11">
    <source>
        <dbReference type="ARBA" id="ARBA00023034"/>
    </source>
</evidence>
<feature type="domain" description="PH" evidence="19">
    <location>
        <begin position="305"/>
        <end position="397"/>
    </location>
</feature>
<dbReference type="SUPFAM" id="SSF50044">
    <property type="entry name" value="SH3-domain"/>
    <property type="match status" value="1"/>
</dbReference>
<dbReference type="CDD" id="cd13251">
    <property type="entry name" value="PH_ASAP"/>
    <property type="match status" value="1"/>
</dbReference>
<dbReference type="GO" id="GO:0005096">
    <property type="term" value="F:GTPase activator activity"/>
    <property type="evidence" value="ECO:0007669"/>
    <property type="project" value="UniProtKB-KW"/>
</dbReference>
<dbReference type="InterPro" id="IPR001164">
    <property type="entry name" value="ArfGAP_dom"/>
</dbReference>
<dbReference type="InterPro" id="IPR001849">
    <property type="entry name" value="PH_domain"/>
</dbReference>
<dbReference type="InterPro" id="IPR038508">
    <property type="entry name" value="ArfGAP_dom_sf"/>
</dbReference>
<dbReference type="CDD" id="cd07642">
    <property type="entry name" value="BAR_ASAP2"/>
    <property type="match status" value="1"/>
</dbReference>
<dbReference type="Pfam" id="PF01412">
    <property type="entry name" value="ArfGap"/>
    <property type="match status" value="1"/>
</dbReference>
<dbReference type="Gene3D" id="1.25.40.950">
    <property type="match status" value="1"/>
</dbReference>
<dbReference type="PANTHER" id="PTHR45854">
    <property type="entry name" value="ASAP FAMILY MEMBER"/>
    <property type="match status" value="1"/>
</dbReference>
<dbReference type="Gene3D" id="1.25.40.20">
    <property type="entry name" value="Ankyrin repeat-containing domain"/>
    <property type="match status" value="1"/>
</dbReference>
<dbReference type="RefSeq" id="XP_034078111.1">
    <property type="nucleotide sequence ID" value="XM_034222220.1"/>
</dbReference>
<evidence type="ECO:0000256" key="6">
    <source>
        <dbReference type="ARBA" id="ARBA00022490"/>
    </source>
</evidence>
<dbReference type="Gene3D" id="2.30.29.30">
    <property type="entry name" value="Pleckstrin-homology domain (PH domain)/Phosphotyrosine-binding domain (PTB)"/>
    <property type="match status" value="1"/>
</dbReference>
<evidence type="ECO:0000256" key="12">
    <source>
        <dbReference type="ARBA" id="ARBA00023043"/>
    </source>
</evidence>
<evidence type="ECO:0000313" key="22">
    <source>
        <dbReference type="RefSeq" id="XP_034078111.1"/>
    </source>
</evidence>
<dbReference type="Pfam" id="PF16746">
    <property type="entry name" value="BAR_3"/>
    <property type="match status" value="1"/>
</dbReference>
<evidence type="ECO:0000256" key="17">
    <source>
        <dbReference type="SAM" id="MobiDB-lite"/>
    </source>
</evidence>
<dbReference type="InterPro" id="IPR036028">
    <property type="entry name" value="SH3-like_dom_sf"/>
</dbReference>
<dbReference type="PROSITE" id="PS50088">
    <property type="entry name" value="ANK_REPEAT"/>
    <property type="match status" value="2"/>
</dbReference>
<dbReference type="GO" id="GO:0005794">
    <property type="term" value="C:Golgi apparatus"/>
    <property type="evidence" value="ECO:0007669"/>
    <property type="project" value="UniProtKB-SubCell"/>
</dbReference>
<dbReference type="GO" id="GO:0016020">
    <property type="term" value="C:membrane"/>
    <property type="evidence" value="ECO:0007669"/>
    <property type="project" value="UniProtKB-SubCell"/>
</dbReference>
<feature type="repeat" description="ANK" evidence="14">
    <location>
        <begin position="620"/>
        <end position="652"/>
    </location>
</feature>
<keyword evidence="5" id="KW-0343">GTPase activation</keyword>
<dbReference type="PRINTS" id="PR00405">
    <property type="entry name" value="REVINTRACTNG"/>
</dbReference>
<dbReference type="InterPro" id="IPR036770">
    <property type="entry name" value="Ankyrin_rpt-contain_sf"/>
</dbReference>
<keyword evidence="21" id="KW-1185">Reference proteome</keyword>
<dbReference type="Gene3D" id="2.30.30.40">
    <property type="entry name" value="SH3 Domains"/>
    <property type="match status" value="1"/>
</dbReference>
<dbReference type="PROSITE" id="PS50115">
    <property type="entry name" value="ARFGAP"/>
    <property type="match status" value="1"/>
</dbReference>
<dbReference type="FunFam" id="1.20.1270.60:FF:000004">
    <property type="entry name" value="Arf-GAP with SH3 domain, ANK repeat and PH domain-containing protein 1"/>
    <property type="match status" value="1"/>
</dbReference>
<feature type="region of interest" description="Disordered" evidence="17">
    <location>
        <begin position="701"/>
        <end position="730"/>
    </location>
</feature>
<dbReference type="SUPFAM" id="SSF50729">
    <property type="entry name" value="PH domain-like"/>
    <property type="match status" value="1"/>
</dbReference>
<evidence type="ECO:0000256" key="1">
    <source>
        <dbReference type="ARBA" id="ARBA00004370"/>
    </source>
</evidence>
<dbReference type="GeneID" id="117549983"/>
<dbReference type="PANTHER" id="PTHR45854:SF4">
    <property type="entry name" value="ARF-GAP WITH SH3 DOMAIN, ANK REPEAT AND PH DOMAIN-CONTAINING PROTEIN 2"/>
    <property type="match status" value="1"/>
</dbReference>
<evidence type="ECO:0000256" key="8">
    <source>
        <dbReference type="ARBA" id="ARBA00022723"/>
    </source>
</evidence>
<dbReference type="PROSITE" id="PS50003">
    <property type="entry name" value="PH_DOMAIN"/>
    <property type="match status" value="1"/>
</dbReference>
<feature type="compositionally biased region" description="Basic and acidic residues" evidence="17">
    <location>
        <begin position="707"/>
        <end position="718"/>
    </location>
</feature>
<evidence type="ECO:0000256" key="9">
    <source>
        <dbReference type="ARBA" id="ARBA00022737"/>
    </source>
</evidence>
<name>A0A6P8UNW3_GYMAC</name>
<keyword evidence="13" id="KW-0472">Membrane</keyword>
<dbReference type="SUPFAM" id="SSF103657">
    <property type="entry name" value="BAR/IMD domain-like"/>
    <property type="match status" value="1"/>
</dbReference>
<protein>
    <submittedName>
        <fullName evidence="22">Arf-GAP with SH3 domain, ANK repeat and PH domain-containing protein 2a isoform X4</fullName>
    </submittedName>
</protein>
<dbReference type="Proteomes" id="UP000515161">
    <property type="component" value="Unplaced"/>
</dbReference>
<evidence type="ECO:0000313" key="21">
    <source>
        <dbReference type="Proteomes" id="UP000515161"/>
    </source>
</evidence>
<evidence type="ECO:0000259" key="18">
    <source>
        <dbReference type="PROSITE" id="PS50002"/>
    </source>
</evidence>
<dbReference type="AlphaFoldDB" id="A0A6P8UNW3"/>
<feature type="compositionally biased region" description="Polar residues" evidence="17">
    <location>
        <begin position="287"/>
        <end position="300"/>
    </location>
</feature>
<feature type="region of interest" description="Disordered" evidence="17">
    <location>
        <begin position="283"/>
        <end position="309"/>
    </location>
</feature>
<dbReference type="Pfam" id="PF12796">
    <property type="entry name" value="Ank_2"/>
    <property type="match status" value="1"/>
</dbReference>
<dbReference type="SMART" id="SM00326">
    <property type="entry name" value="SH3"/>
    <property type="match status" value="1"/>
</dbReference>
<evidence type="ECO:0000256" key="16">
    <source>
        <dbReference type="PROSITE-ProRule" id="PRU00288"/>
    </source>
</evidence>
<feature type="domain" description="SH3" evidence="18">
    <location>
        <begin position="863"/>
        <end position="925"/>
    </location>
</feature>
<dbReference type="SMART" id="SM00233">
    <property type="entry name" value="PH"/>
    <property type="match status" value="1"/>
</dbReference>
<comment type="subcellular location">
    <subcellularLocation>
        <location evidence="2">Cytoplasm</location>
    </subcellularLocation>
    <subcellularLocation>
        <location evidence="3">Golgi apparatus</location>
    </subcellularLocation>
    <subcellularLocation>
        <location evidence="1">Membrane</location>
    </subcellularLocation>
</comment>
<dbReference type="Gene3D" id="1.10.220.150">
    <property type="entry name" value="Arf GTPase activating protein"/>
    <property type="match status" value="1"/>
</dbReference>
<evidence type="ECO:0000256" key="4">
    <source>
        <dbReference type="ARBA" id="ARBA00022443"/>
    </source>
</evidence>
<dbReference type="SUPFAM" id="SSF48403">
    <property type="entry name" value="Ankyrin repeat"/>
    <property type="match status" value="1"/>
</dbReference>
<reference evidence="22" key="1">
    <citation type="submission" date="2025-08" db="UniProtKB">
        <authorList>
            <consortium name="RefSeq"/>
        </authorList>
    </citation>
    <scope>IDENTIFICATION</scope>
</reference>
<keyword evidence="11" id="KW-0333">Golgi apparatus</keyword>
<organism evidence="21 22">
    <name type="scientific">Gymnodraco acuticeps</name>
    <name type="common">Antarctic dragonfish</name>
    <dbReference type="NCBI Taxonomy" id="8218"/>
    <lineage>
        <taxon>Eukaryota</taxon>
        <taxon>Metazoa</taxon>
        <taxon>Chordata</taxon>
        <taxon>Craniata</taxon>
        <taxon>Vertebrata</taxon>
        <taxon>Euteleostomi</taxon>
        <taxon>Actinopterygii</taxon>
        <taxon>Neopterygii</taxon>
        <taxon>Teleostei</taxon>
        <taxon>Neoteleostei</taxon>
        <taxon>Acanthomorphata</taxon>
        <taxon>Eupercaria</taxon>
        <taxon>Perciformes</taxon>
        <taxon>Notothenioidei</taxon>
        <taxon>Bathydraconidae</taxon>
        <taxon>Gymnodraco</taxon>
    </lineage>
</organism>